<protein>
    <submittedName>
        <fullName evidence="1">Uncharacterized protein</fullName>
    </submittedName>
</protein>
<dbReference type="InParanoid" id="K4C539"/>
<dbReference type="EnsemblPlants" id="Solyc06g036770.1.1">
    <property type="protein sequence ID" value="Solyc06g036770.1.1"/>
    <property type="gene ID" value="Solyc06g036770.1"/>
</dbReference>
<dbReference type="Gramene" id="Solyc06g036770.1.1">
    <property type="protein sequence ID" value="Solyc06g036770.1.1"/>
    <property type="gene ID" value="Solyc06g036770.1"/>
</dbReference>
<dbReference type="PaxDb" id="4081-Solyc06g036770.1.1"/>
<evidence type="ECO:0000313" key="1">
    <source>
        <dbReference type="EnsemblPlants" id="Solyc06g036770.1.1"/>
    </source>
</evidence>
<reference evidence="1" key="1">
    <citation type="journal article" date="2012" name="Nature">
        <title>The tomato genome sequence provides insights into fleshy fruit evolution.</title>
        <authorList>
            <consortium name="Tomato Genome Consortium"/>
        </authorList>
    </citation>
    <scope>NUCLEOTIDE SEQUENCE [LARGE SCALE GENOMIC DNA]</scope>
    <source>
        <strain evidence="1">cv. Heinz 1706</strain>
    </source>
</reference>
<dbReference type="HOGENOM" id="CLU_2798861_0_0_1"/>
<name>K4C539_SOLLC</name>
<proteinExistence type="predicted"/>
<sequence>MKKEGTSVFIHKIFSTPTLVIDNRASVGGGGYLYKYFGDGGEAIWVSMRDDLGEFSSSLSKENQLGVN</sequence>
<organism evidence="1">
    <name type="scientific">Solanum lycopersicum</name>
    <name type="common">Tomato</name>
    <name type="synonym">Lycopersicon esculentum</name>
    <dbReference type="NCBI Taxonomy" id="4081"/>
    <lineage>
        <taxon>Eukaryota</taxon>
        <taxon>Viridiplantae</taxon>
        <taxon>Streptophyta</taxon>
        <taxon>Embryophyta</taxon>
        <taxon>Tracheophyta</taxon>
        <taxon>Spermatophyta</taxon>
        <taxon>Magnoliopsida</taxon>
        <taxon>eudicotyledons</taxon>
        <taxon>Gunneridae</taxon>
        <taxon>Pentapetalae</taxon>
        <taxon>asterids</taxon>
        <taxon>lamiids</taxon>
        <taxon>Solanales</taxon>
        <taxon>Solanaceae</taxon>
        <taxon>Solanoideae</taxon>
        <taxon>Solaneae</taxon>
        <taxon>Solanum</taxon>
        <taxon>Solanum subgen. Lycopersicon</taxon>
    </lineage>
</organism>
<dbReference type="AlphaFoldDB" id="K4C539"/>
<dbReference type="Proteomes" id="UP000004994">
    <property type="component" value="Chromosome 6"/>
</dbReference>
<reference evidence="1" key="2">
    <citation type="submission" date="2015-06" db="UniProtKB">
        <authorList>
            <consortium name="EnsemblPlants"/>
        </authorList>
    </citation>
    <scope>IDENTIFICATION</scope>
    <source>
        <strain evidence="1">cv. Heinz 1706</strain>
    </source>
</reference>
<accession>K4C539</accession>
<evidence type="ECO:0000313" key="2">
    <source>
        <dbReference type="Proteomes" id="UP000004994"/>
    </source>
</evidence>
<keyword evidence="2" id="KW-1185">Reference proteome</keyword>